<evidence type="ECO:0000256" key="1">
    <source>
        <dbReference type="SAM" id="MobiDB-lite"/>
    </source>
</evidence>
<gene>
    <name evidence="3" type="ORF">FKW44_016212</name>
</gene>
<feature type="compositionally biased region" description="Basic and acidic residues" evidence="1">
    <location>
        <begin position="12"/>
        <end position="29"/>
    </location>
</feature>
<dbReference type="EMBL" id="CP045900">
    <property type="protein sequence ID" value="QQP41749.1"/>
    <property type="molecule type" value="Genomic_DNA"/>
</dbReference>
<dbReference type="AlphaFoldDB" id="A0A7T8H1J4"/>
<organism evidence="3 4">
    <name type="scientific">Caligus rogercresseyi</name>
    <name type="common">Sea louse</name>
    <dbReference type="NCBI Taxonomy" id="217165"/>
    <lineage>
        <taxon>Eukaryota</taxon>
        <taxon>Metazoa</taxon>
        <taxon>Ecdysozoa</taxon>
        <taxon>Arthropoda</taxon>
        <taxon>Crustacea</taxon>
        <taxon>Multicrustacea</taxon>
        <taxon>Hexanauplia</taxon>
        <taxon>Copepoda</taxon>
        <taxon>Siphonostomatoida</taxon>
        <taxon>Caligidae</taxon>
        <taxon>Caligus</taxon>
    </lineage>
</organism>
<dbReference type="Proteomes" id="UP000595437">
    <property type="component" value="Chromosome 11"/>
</dbReference>
<proteinExistence type="predicted"/>
<sequence>RYQFQANGGSSETRHVRFRLDEDARDESSGRLASKDYRALNTIVMEVVAAVAMINVGPFLLASPLHHHPLPSTPGQ</sequence>
<feature type="compositionally biased region" description="Polar residues" evidence="1">
    <location>
        <begin position="1"/>
        <end position="11"/>
    </location>
</feature>
<feature type="transmembrane region" description="Helical" evidence="2">
    <location>
        <begin position="39"/>
        <end position="61"/>
    </location>
</feature>
<keyword evidence="4" id="KW-1185">Reference proteome</keyword>
<keyword evidence="2" id="KW-0472">Membrane</keyword>
<reference evidence="4" key="1">
    <citation type="submission" date="2021-01" db="EMBL/GenBank/DDBJ databases">
        <title>Caligus Genome Assembly.</title>
        <authorList>
            <person name="Gallardo-Escarate C."/>
        </authorList>
    </citation>
    <scope>NUCLEOTIDE SEQUENCE [LARGE SCALE GENOMIC DNA]</scope>
</reference>
<name>A0A7T8H1J4_CALRO</name>
<feature type="region of interest" description="Disordered" evidence="1">
    <location>
        <begin position="1"/>
        <end position="29"/>
    </location>
</feature>
<protein>
    <submittedName>
        <fullName evidence="3">Uncharacterized protein</fullName>
    </submittedName>
</protein>
<feature type="non-terminal residue" evidence="3">
    <location>
        <position position="1"/>
    </location>
</feature>
<evidence type="ECO:0000313" key="4">
    <source>
        <dbReference type="Proteomes" id="UP000595437"/>
    </source>
</evidence>
<keyword evidence="2" id="KW-0812">Transmembrane</keyword>
<evidence type="ECO:0000256" key="2">
    <source>
        <dbReference type="SAM" id="Phobius"/>
    </source>
</evidence>
<accession>A0A7T8H1J4</accession>
<evidence type="ECO:0000313" key="3">
    <source>
        <dbReference type="EMBL" id="QQP41749.1"/>
    </source>
</evidence>
<keyword evidence="2" id="KW-1133">Transmembrane helix</keyword>